<accession>A0A167S1T1</accession>
<keyword evidence="3" id="KW-1185">Reference proteome</keyword>
<feature type="region of interest" description="Disordered" evidence="1">
    <location>
        <begin position="49"/>
        <end position="74"/>
    </location>
</feature>
<evidence type="ECO:0000256" key="1">
    <source>
        <dbReference type="SAM" id="MobiDB-lite"/>
    </source>
</evidence>
<evidence type="ECO:0000313" key="3">
    <source>
        <dbReference type="Proteomes" id="UP000076874"/>
    </source>
</evidence>
<feature type="compositionally biased region" description="Low complexity" evidence="1">
    <location>
        <begin position="64"/>
        <end position="74"/>
    </location>
</feature>
<proteinExistence type="predicted"/>
<gene>
    <name evidence="2" type="ORF">SPI_06351</name>
</gene>
<dbReference type="EMBL" id="AZHD01000011">
    <property type="protein sequence ID" value="OAA59149.1"/>
    <property type="molecule type" value="Genomic_DNA"/>
</dbReference>
<evidence type="ECO:0000313" key="2">
    <source>
        <dbReference type="EMBL" id="OAA59149.1"/>
    </source>
</evidence>
<sequence length="74" mass="7891">MGCGSSRLDDRGYVRENYLATRRYNAGANDRRYDGDNYQGRRGGLLFGGGRTARGSAARRRRMGAGSAAATAGA</sequence>
<dbReference type="Proteomes" id="UP000076874">
    <property type="component" value="Unassembled WGS sequence"/>
</dbReference>
<dbReference type="AlphaFoldDB" id="A0A167S1T1"/>
<organism evidence="2 3">
    <name type="scientific">Niveomyces insectorum RCEF 264</name>
    <dbReference type="NCBI Taxonomy" id="1081102"/>
    <lineage>
        <taxon>Eukaryota</taxon>
        <taxon>Fungi</taxon>
        <taxon>Dikarya</taxon>
        <taxon>Ascomycota</taxon>
        <taxon>Pezizomycotina</taxon>
        <taxon>Sordariomycetes</taxon>
        <taxon>Hypocreomycetidae</taxon>
        <taxon>Hypocreales</taxon>
        <taxon>Cordycipitaceae</taxon>
        <taxon>Niveomyces</taxon>
    </lineage>
</organism>
<reference evidence="2 3" key="1">
    <citation type="journal article" date="2016" name="Genome Biol. Evol.">
        <title>Divergent and convergent evolution of fungal pathogenicity.</title>
        <authorList>
            <person name="Shang Y."/>
            <person name="Xiao G."/>
            <person name="Zheng P."/>
            <person name="Cen K."/>
            <person name="Zhan S."/>
            <person name="Wang C."/>
        </authorList>
    </citation>
    <scope>NUCLEOTIDE SEQUENCE [LARGE SCALE GENOMIC DNA]</scope>
    <source>
        <strain evidence="2 3">RCEF 264</strain>
    </source>
</reference>
<comment type="caution">
    <text evidence="2">The sequence shown here is derived from an EMBL/GenBank/DDBJ whole genome shotgun (WGS) entry which is preliminary data.</text>
</comment>
<name>A0A167S1T1_9HYPO</name>
<protein>
    <submittedName>
        <fullName evidence="2">Uncharacterized protein</fullName>
    </submittedName>
</protein>